<comment type="caution">
    <text evidence="1">The sequence shown here is derived from an EMBL/GenBank/DDBJ whole genome shotgun (WGS) entry which is preliminary data.</text>
</comment>
<evidence type="ECO:0000313" key="1">
    <source>
        <dbReference type="EMBL" id="MED1567171.1"/>
    </source>
</evidence>
<proteinExistence type="predicted"/>
<keyword evidence="2" id="KW-1185">Reference proteome</keyword>
<evidence type="ECO:0008006" key="3">
    <source>
        <dbReference type="Google" id="ProtNLM"/>
    </source>
</evidence>
<name>A0ABU6MWT2_9BACI</name>
<sequence length="62" mass="7134">MGDENLKHLTLHGRGGYLSCFYKRVCLEKLRYFKNAKIAYKLATVLVPDYKPAFKALKGIKI</sequence>
<reference evidence="1 2" key="1">
    <citation type="submission" date="2023-03" db="EMBL/GenBank/DDBJ databases">
        <title>Bacillus Genome Sequencing.</title>
        <authorList>
            <person name="Dunlap C."/>
        </authorList>
    </citation>
    <scope>NUCLEOTIDE SEQUENCE [LARGE SCALE GENOMIC DNA]</scope>
    <source>
        <strain evidence="1 2">B-615</strain>
    </source>
</reference>
<protein>
    <recommendedName>
        <fullName evidence="3">Transposase</fullName>
    </recommendedName>
</protein>
<dbReference type="RefSeq" id="WP_327902620.1">
    <property type="nucleotide sequence ID" value="NZ_JARLXY010000001.1"/>
</dbReference>
<gene>
    <name evidence="1" type="ORF">P4U88_14670</name>
</gene>
<organism evidence="1 2">
    <name type="scientific">Bacillus paramycoides</name>
    <dbReference type="NCBI Taxonomy" id="2026194"/>
    <lineage>
        <taxon>Bacteria</taxon>
        <taxon>Bacillati</taxon>
        <taxon>Bacillota</taxon>
        <taxon>Bacilli</taxon>
        <taxon>Bacillales</taxon>
        <taxon>Bacillaceae</taxon>
        <taxon>Bacillus</taxon>
        <taxon>Bacillus cereus group</taxon>
    </lineage>
</organism>
<accession>A0ABU6MWT2</accession>
<evidence type="ECO:0000313" key="2">
    <source>
        <dbReference type="Proteomes" id="UP001309448"/>
    </source>
</evidence>
<dbReference type="Proteomes" id="UP001309448">
    <property type="component" value="Unassembled WGS sequence"/>
</dbReference>
<dbReference type="EMBL" id="JARMDB010000009">
    <property type="protein sequence ID" value="MED1567171.1"/>
    <property type="molecule type" value="Genomic_DNA"/>
</dbReference>